<evidence type="ECO:0000313" key="2">
    <source>
        <dbReference type="Proteomes" id="UP000242715"/>
    </source>
</evidence>
<dbReference type="EMBL" id="DF973412">
    <property type="protein sequence ID" value="GAU29971.1"/>
    <property type="molecule type" value="Genomic_DNA"/>
</dbReference>
<name>A0A2Z6MDP0_TRISU</name>
<protein>
    <recommendedName>
        <fullName evidence="3">Isopenicillin N synthase-like Fe(2+) 2OG dioxygenase domain-containing protein</fullName>
    </recommendedName>
</protein>
<evidence type="ECO:0008006" key="3">
    <source>
        <dbReference type="Google" id="ProtNLM"/>
    </source>
</evidence>
<dbReference type="OrthoDB" id="10248513at2759"/>
<dbReference type="Proteomes" id="UP000242715">
    <property type="component" value="Unassembled WGS sequence"/>
</dbReference>
<dbReference type="SUPFAM" id="SSF51197">
    <property type="entry name" value="Clavaminate synthase-like"/>
    <property type="match status" value="1"/>
</dbReference>
<reference evidence="2" key="1">
    <citation type="journal article" date="2017" name="Front. Plant Sci.">
        <title>Climate Clever Clovers: New Paradigm to Reduce the Environmental Footprint of Ruminants by Breeding Low Methanogenic Forages Utilizing Haplotype Variation.</title>
        <authorList>
            <person name="Kaur P."/>
            <person name="Appels R."/>
            <person name="Bayer P.E."/>
            <person name="Keeble-Gagnere G."/>
            <person name="Wang J."/>
            <person name="Hirakawa H."/>
            <person name="Shirasawa K."/>
            <person name="Vercoe P."/>
            <person name="Stefanova K."/>
            <person name="Durmic Z."/>
            <person name="Nichols P."/>
            <person name="Revell C."/>
            <person name="Isobe S.N."/>
            <person name="Edwards D."/>
            <person name="Erskine W."/>
        </authorList>
    </citation>
    <scope>NUCLEOTIDE SEQUENCE [LARGE SCALE GENOMIC DNA]</scope>
    <source>
        <strain evidence="2">cv. Daliak</strain>
    </source>
</reference>
<dbReference type="Gene3D" id="2.60.120.330">
    <property type="entry name" value="B-lactam Antibiotic, Isopenicillin N Synthase, Chain"/>
    <property type="match status" value="1"/>
</dbReference>
<gene>
    <name evidence="1" type="ORF">TSUD_360860</name>
</gene>
<sequence>MDVPPVIVLYMPPPSKFAYGFHHCVPMKDKLIEDGYFIVKDLKYTAAEHDTFIDTFETYFKVGVTPEITTQIHPTNSDGPHPKFRYNWKIAGPPANTTYKELIADPVLPEGVSDLKETMVTCANKMLATVHEIAEKTAAAFMIEEKTAAGLTIPKFDAFTSKIKLGPHVLSLTGIDLEKYGEEGTVIEASHYDHNFLTIHDSNIFSGYNIWLRNGEKIEVDIPRGCFLITAGKQMEWLTGGNILACKYEVIVTNKTMLAINEAKELGHSLWRASSTLYAHLAPDELMMPLESFKKYSRRAKEYPPIYARDAQRLVKPIPIECNDNFYLL</sequence>
<organism evidence="1 2">
    <name type="scientific">Trifolium subterraneum</name>
    <name type="common">Subterranean clover</name>
    <dbReference type="NCBI Taxonomy" id="3900"/>
    <lineage>
        <taxon>Eukaryota</taxon>
        <taxon>Viridiplantae</taxon>
        <taxon>Streptophyta</taxon>
        <taxon>Embryophyta</taxon>
        <taxon>Tracheophyta</taxon>
        <taxon>Spermatophyta</taxon>
        <taxon>Magnoliopsida</taxon>
        <taxon>eudicotyledons</taxon>
        <taxon>Gunneridae</taxon>
        <taxon>Pentapetalae</taxon>
        <taxon>rosids</taxon>
        <taxon>fabids</taxon>
        <taxon>Fabales</taxon>
        <taxon>Fabaceae</taxon>
        <taxon>Papilionoideae</taxon>
        <taxon>50 kb inversion clade</taxon>
        <taxon>NPAAA clade</taxon>
        <taxon>Hologalegina</taxon>
        <taxon>IRL clade</taxon>
        <taxon>Trifolieae</taxon>
        <taxon>Trifolium</taxon>
    </lineage>
</organism>
<dbReference type="AlphaFoldDB" id="A0A2Z6MDP0"/>
<keyword evidence="2" id="KW-1185">Reference proteome</keyword>
<proteinExistence type="predicted"/>
<accession>A0A2Z6MDP0</accession>
<dbReference type="InterPro" id="IPR027443">
    <property type="entry name" value="IPNS-like_sf"/>
</dbReference>
<evidence type="ECO:0000313" key="1">
    <source>
        <dbReference type="EMBL" id="GAU29971.1"/>
    </source>
</evidence>